<dbReference type="GO" id="GO:0003908">
    <property type="term" value="F:methylated-DNA-[protein]-cysteine S-methyltransferase activity"/>
    <property type="evidence" value="ECO:0007669"/>
    <property type="project" value="UniProtKB-EC"/>
</dbReference>
<dbReference type="Gene3D" id="1.10.10.10">
    <property type="entry name" value="Winged helix-like DNA-binding domain superfamily/Winged helix DNA-binding domain"/>
    <property type="match status" value="1"/>
</dbReference>
<dbReference type="SMART" id="SM00342">
    <property type="entry name" value="HTH_ARAC"/>
    <property type="match status" value="1"/>
</dbReference>
<dbReference type="PROSITE" id="PS01124">
    <property type="entry name" value="HTH_ARAC_FAMILY_2"/>
    <property type="match status" value="1"/>
</dbReference>
<dbReference type="FunFam" id="1.10.10.10:FF:000214">
    <property type="entry name" value="Methylated-DNA--protein-cysteine methyltransferase"/>
    <property type="match status" value="1"/>
</dbReference>
<dbReference type="InterPro" id="IPR036217">
    <property type="entry name" value="MethylDNA_cys_MeTrfase_DNAb"/>
</dbReference>
<evidence type="ECO:0000256" key="9">
    <source>
        <dbReference type="ARBA" id="ARBA00023204"/>
    </source>
</evidence>
<dbReference type="InterPro" id="IPR036388">
    <property type="entry name" value="WH-like_DNA-bd_sf"/>
</dbReference>
<dbReference type="Pfam" id="PF02870">
    <property type="entry name" value="Methyltransf_1N"/>
    <property type="match status" value="1"/>
</dbReference>
<reference evidence="12 13" key="1">
    <citation type="submission" date="2019-07" db="EMBL/GenBank/DDBJ databases">
        <title>Genomic Encyclopedia of Type Strains, Phase IV (KMG-IV): sequencing the most valuable type-strain genomes for metagenomic binning, comparative biology and taxonomic classification.</title>
        <authorList>
            <person name="Goeker M."/>
        </authorList>
    </citation>
    <scope>NUCLEOTIDE SEQUENCE [LARGE SCALE GENOMIC DNA]</scope>
    <source>
        <strain evidence="12 13">SS015</strain>
    </source>
</reference>
<evidence type="ECO:0000256" key="1">
    <source>
        <dbReference type="ARBA" id="ARBA00001286"/>
    </source>
</evidence>
<dbReference type="Pfam" id="PF12833">
    <property type="entry name" value="HTH_18"/>
    <property type="match status" value="1"/>
</dbReference>
<sequence length="296" mass="32969">MDHPDYRRIEQAIHFLEEHATDQPSLEEVAAHIGLSPYHFQRLFKAWAGVSPKRFLQHLTVESAKRLLRDSASVLEAALDVGLSGPGRLHDLFVSVEAMTPGEYKSWGRELNLQYGYHPTPFGECLIAVTGRGICSLAFVDRETRDRALEELRHNWREASLVENPRTSEDIVGQIFAPAQKRGQKPLKVLLKGTNFQLKVWQALLKIPEGAVVTYGALADAVGHRGAHRAVGTAVGHNPIAYLIPCHRVLRSNGGIGGYRWGTTRKRAILAREAALVDKNEKTSDSRTRESFPSMP</sequence>
<dbReference type="AlphaFoldDB" id="A0A5D3WKC3"/>
<dbReference type="EC" id="2.1.1.63" evidence="3"/>
<dbReference type="InterPro" id="IPR008332">
    <property type="entry name" value="MethylG_MeTrfase_N"/>
</dbReference>
<dbReference type="SUPFAM" id="SSF46689">
    <property type="entry name" value="Homeodomain-like"/>
    <property type="match status" value="1"/>
</dbReference>
<keyword evidence="4 12" id="KW-0489">Methyltransferase</keyword>
<comment type="catalytic activity">
    <reaction evidence="10">
        <text>a 6-O-methyl-2'-deoxyguanosine in DNA + L-cysteinyl-[protein] = S-methyl-L-cysteinyl-[protein] + a 2'-deoxyguanosine in DNA</text>
        <dbReference type="Rhea" id="RHEA:24000"/>
        <dbReference type="Rhea" id="RHEA-COMP:10131"/>
        <dbReference type="Rhea" id="RHEA-COMP:10132"/>
        <dbReference type="Rhea" id="RHEA-COMP:11367"/>
        <dbReference type="Rhea" id="RHEA-COMP:11368"/>
        <dbReference type="ChEBI" id="CHEBI:29950"/>
        <dbReference type="ChEBI" id="CHEBI:82612"/>
        <dbReference type="ChEBI" id="CHEBI:85445"/>
        <dbReference type="ChEBI" id="CHEBI:85448"/>
        <dbReference type="EC" id="2.1.1.63"/>
    </reaction>
</comment>
<dbReference type="PANTHER" id="PTHR10815:SF13">
    <property type="entry name" value="METHYLATED-DNA--PROTEIN-CYSTEINE METHYLTRANSFERASE"/>
    <property type="match status" value="1"/>
</dbReference>
<organism evidence="12 13">
    <name type="scientific">Geothermobacter ehrlichii</name>
    <dbReference type="NCBI Taxonomy" id="213224"/>
    <lineage>
        <taxon>Bacteria</taxon>
        <taxon>Pseudomonadati</taxon>
        <taxon>Thermodesulfobacteriota</taxon>
        <taxon>Desulfuromonadia</taxon>
        <taxon>Desulfuromonadales</taxon>
        <taxon>Geothermobacteraceae</taxon>
        <taxon>Geothermobacter</taxon>
    </lineage>
</organism>
<dbReference type="GO" id="GO:0006281">
    <property type="term" value="P:DNA repair"/>
    <property type="evidence" value="ECO:0007669"/>
    <property type="project" value="UniProtKB-KW"/>
</dbReference>
<dbReference type="InterPro" id="IPR036631">
    <property type="entry name" value="MGMT_N_sf"/>
</dbReference>
<dbReference type="GO" id="GO:0043565">
    <property type="term" value="F:sequence-specific DNA binding"/>
    <property type="evidence" value="ECO:0007669"/>
    <property type="project" value="InterPro"/>
</dbReference>
<proteinExistence type="inferred from homology"/>
<dbReference type="PANTHER" id="PTHR10815">
    <property type="entry name" value="METHYLATED-DNA--PROTEIN-CYSTEINE METHYLTRANSFERASE"/>
    <property type="match status" value="1"/>
</dbReference>
<dbReference type="PROSITE" id="PS00374">
    <property type="entry name" value="MGMT"/>
    <property type="match status" value="1"/>
</dbReference>
<dbReference type="GO" id="GO:0032259">
    <property type="term" value="P:methylation"/>
    <property type="evidence" value="ECO:0007669"/>
    <property type="project" value="UniProtKB-KW"/>
</dbReference>
<dbReference type="SUPFAM" id="SSF53155">
    <property type="entry name" value="Methylated DNA-protein cysteine methyltransferase domain"/>
    <property type="match status" value="1"/>
</dbReference>
<gene>
    <name evidence="12" type="ORF">EDC39_104185</name>
</gene>
<evidence type="ECO:0000256" key="7">
    <source>
        <dbReference type="ARBA" id="ARBA00023015"/>
    </source>
</evidence>
<keyword evidence="9" id="KW-0234">DNA repair</keyword>
<keyword evidence="8" id="KW-0804">Transcription</keyword>
<dbReference type="InterPro" id="IPR014048">
    <property type="entry name" value="MethylDNA_cys_MeTrfase_DNA-bd"/>
</dbReference>
<evidence type="ECO:0000256" key="5">
    <source>
        <dbReference type="ARBA" id="ARBA00022679"/>
    </source>
</evidence>
<evidence type="ECO:0000259" key="11">
    <source>
        <dbReference type="PROSITE" id="PS01124"/>
    </source>
</evidence>
<keyword evidence="7" id="KW-0805">Transcription regulation</keyword>
<comment type="caution">
    <text evidence="12">The sequence shown here is derived from an EMBL/GenBank/DDBJ whole genome shotgun (WGS) entry which is preliminary data.</text>
</comment>
<feature type="domain" description="HTH araC/xylS-type" evidence="11">
    <location>
        <begin position="10"/>
        <end position="107"/>
    </location>
</feature>
<keyword evidence="5 12" id="KW-0808">Transferase</keyword>
<dbReference type="Gene3D" id="3.30.160.70">
    <property type="entry name" value="Methylated DNA-protein cysteine methyltransferase domain"/>
    <property type="match status" value="1"/>
</dbReference>
<dbReference type="RefSeq" id="WP_148895524.1">
    <property type="nucleotide sequence ID" value="NZ_VNIB01000004.1"/>
</dbReference>
<dbReference type="NCBIfam" id="TIGR00589">
    <property type="entry name" value="ogt"/>
    <property type="match status" value="1"/>
</dbReference>
<evidence type="ECO:0000256" key="4">
    <source>
        <dbReference type="ARBA" id="ARBA00022603"/>
    </source>
</evidence>
<evidence type="ECO:0000256" key="3">
    <source>
        <dbReference type="ARBA" id="ARBA00011918"/>
    </source>
</evidence>
<evidence type="ECO:0000256" key="6">
    <source>
        <dbReference type="ARBA" id="ARBA00022763"/>
    </source>
</evidence>
<dbReference type="EMBL" id="VNIB01000004">
    <property type="protein sequence ID" value="TYO99061.1"/>
    <property type="molecule type" value="Genomic_DNA"/>
</dbReference>
<keyword evidence="6" id="KW-0227">DNA damage</keyword>
<dbReference type="OrthoDB" id="9802228at2"/>
<evidence type="ECO:0000313" key="12">
    <source>
        <dbReference type="EMBL" id="TYO99061.1"/>
    </source>
</evidence>
<evidence type="ECO:0000313" key="13">
    <source>
        <dbReference type="Proteomes" id="UP000324159"/>
    </source>
</evidence>
<accession>A0A5D3WKC3</accession>
<name>A0A5D3WKC3_9BACT</name>
<dbReference type="GO" id="GO:0003700">
    <property type="term" value="F:DNA-binding transcription factor activity"/>
    <property type="evidence" value="ECO:0007669"/>
    <property type="project" value="InterPro"/>
</dbReference>
<dbReference type="InterPro" id="IPR009057">
    <property type="entry name" value="Homeodomain-like_sf"/>
</dbReference>
<dbReference type="Gene3D" id="1.10.10.60">
    <property type="entry name" value="Homeodomain-like"/>
    <property type="match status" value="1"/>
</dbReference>
<dbReference type="Pfam" id="PF01035">
    <property type="entry name" value="DNA_binding_1"/>
    <property type="match status" value="1"/>
</dbReference>
<evidence type="ECO:0000256" key="10">
    <source>
        <dbReference type="ARBA" id="ARBA00049348"/>
    </source>
</evidence>
<evidence type="ECO:0000256" key="2">
    <source>
        <dbReference type="ARBA" id="ARBA00008711"/>
    </source>
</evidence>
<protein>
    <recommendedName>
        <fullName evidence="3">methylated-DNA--[protein]-cysteine S-methyltransferase</fullName>
        <ecNumber evidence="3">2.1.1.63</ecNumber>
    </recommendedName>
</protein>
<dbReference type="InterPro" id="IPR018060">
    <property type="entry name" value="HTH_AraC"/>
</dbReference>
<comment type="similarity">
    <text evidence="2">Belongs to the MGMT family.</text>
</comment>
<dbReference type="InterPro" id="IPR001497">
    <property type="entry name" value="MethylDNA_cys_MeTrfase_AS"/>
</dbReference>
<dbReference type="SUPFAM" id="SSF46767">
    <property type="entry name" value="Methylated DNA-protein cysteine methyltransferase, C-terminal domain"/>
    <property type="match status" value="1"/>
</dbReference>
<comment type="catalytic activity">
    <reaction evidence="1">
        <text>a 4-O-methyl-thymidine in DNA + L-cysteinyl-[protein] = a thymidine in DNA + S-methyl-L-cysteinyl-[protein]</text>
        <dbReference type="Rhea" id="RHEA:53428"/>
        <dbReference type="Rhea" id="RHEA-COMP:10131"/>
        <dbReference type="Rhea" id="RHEA-COMP:10132"/>
        <dbReference type="Rhea" id="RHEA-COMP:13555"/>
        <dbReference type="Rhea" id="RHEA-COMP:13556"/>
        <dbReference type="ChEBI" id="CHEBI:29950"/>
        <dbReference type="ChEBI" id="CHEBI:82612"/>
        <dbReference type="ChEBI" id="CHEBI:137386"/>
        <dbReference type="ChEBI" id="CHEBI:137387"/>
        <dbReference type="EC" id="2.1.1.63"/>
    </reaction>
</comment>
<evidence type="ECO:0000256" key="8">
    <source>
        <dbReference type="ARBA" id="ARBA00023163"/>
    </source>
</evidence>
<keyword evidence="13" id="KW-1185">Reference proteome</keyword>
<dbReference type="CDD" id="cd06445">
    <property type="entry name" value="ATase"/>
    <property type="match status" value="1"/>
</dbReference>
<dbReference type="Proteomes" id="UP000324159">
    <property type="component" value="Unassembled WGS sequence"/>
</dbReference>